<keyword evidence="12" id="KW-1185">Reference proteome</keyword>
<accession>A0ABM8QQS7</accession>
<keyword evidence="4" id="KW-0479">Metal-binding</keyword>
<gene>
    <name evidence="11" type="ORF">NSPZN2_11185</name>
</gene>
<evidence type="ECO:0000256" key="4">
    <source>
        <dbReference type="ARBA" id="ARBA00022723"/>
    </source>
</evidence>
<evidence type="ECO:0000256" key="3">
    <source>
        <dbReference type="ARBA" id="ARBA00022553"/>
    </source>
</evidence>
<dbReference type="InterPro" id="IPR023198">
    <property type="entry name" value="PGP-like_dom2"/>
</dbReference>
<dbReference type="PANTHER" id="PTHR46193:SF18">
    <property type="entry name" value="HEXITOL PHOSPHATASE B"/>
    <property type="match status" value="1"/>
</dbReference>
<evidence type="ECO:0000256" key="10">
    <source>
        <dbReference type="ARBA" id="ARBA00044991"/>
    </source>
</evidence>
<dbReference type="EC" id="5.4.2.6" evidence="9"/>
<evidence type="ECO:0000256" key="8">
    <source>
        <dbReference type="ARBA" id="ARBA00044926"/>
    </source>
</evidence>
<dbReference type="SFLD" id="SFLDG01129">
    <property type="entry name" value="C1.5:_HAD__Beta-PGM__Phosphata"/>
    <property type="match status" value="1"/>
</dbReference>
<evidence type="ECO:0000256" key="9">
    <source>
        <dbReference type="ARBA" id="ARBA00044968"/>
    </source>
</evidence>
<evidence type="ECO:0000313" key="11">
    <source>
        <dbReference type="EMBL" id="CAE6710413.1"/>
    </source>
</evidence>
<name>A0ABM8QQS7_9BACT</name>
<evidence type="ECO:0000256" key="5">
    <source>
        <dbReference type="ARBA" id="ARBA00022842"/>
    </source>
</evidence>
<dbReference type="Pfam" id="PF00702">
    <property type="entry name" value="Hydrolase"/>
    <property type="match status" value="1"/>
</dbReference>
<dbReference type="EMBL" id="CAJNBJ010000001">
    <property type="protein sequence ID" value="CAE6710413.1"/>
    <property type="molecule type" value="Genomic_DNA"/>
</dbReference>
<dbReference type="SUPFAM" id="SSF56784">
    <property type="entry name" value="HAD-like"/>
    <property type="match status" value="1"/>
</dbReference>
<evidence type="ECO:0000256" key="7">
    <source>
        <dbReference type="ARBA" id="ARBA00023277"/>
    </source>
</evidence>
<evidence type="ECO:0000256" key="6">
    <source>
        <dbReference type="ARBA" id="ARBA00023235"/>
    </source>
</evidence>
<comment type="catalytic activity">
    <reaction evidence="8">
        <text>beta-D-glucose 1-phosphate = beta-D-glucose 6-phosphate</text>
        <dbReference type="Rhea" id="RHEA:20113"/>
        <dbReference type="ChEBI" id="CHEBI:57684"/>
        <dbReference type="ChEBI" id="CHEBI:58247"/>
        <dbReference type="EC" id="5.4.2.6"/>
    </reaction>
</comment>
<evidence type="ECO:0000256" key="2">
    <source>
        <dbReference type="ARBA" id="ARBA00006171"/>
    </source>
</evidence>
<sequence>MTQGASGEQPFHPPSIDPTKFDAVLFDLDGVLTKTAVVHATAWKRLFDEYLQAKALRDHVPFQPFDILLDYQRYVDGKLRYDGVRAFLESRHIVLPNGTAHDGPEQETVQGLGNKKDGYFQAHLAQHGIELYDDAMQLLRNVRAQGMRTAVVSASKHTAAVLQKTGLADFFQTRVDGIESERLHLAGKPAPDGFLEAARRLQVDPPRAIVVEDAVAGVQAGRNGGFGLVIGVDRTGHAEDLIRNGAHVVTADLTELCP</sequence>
<keyword evidence="5" id="KW-0460">Magnesium</keyword>
<keyword evidence="7" id="KW-0119">Carbohydrate metabolism</keyword>
<dbReference type="InterPro" id="IPR006439">
    <property type="entry name" value="HAD-SF_hydro_IA"/>
</dbReference>
<organism evidence="11 12">
    <name type="scientific">Nitrospira defluvii</name>
    <dbReference type="NCBI Taxonomy" id="330214"/>
    <lineage>
        <taxon>Bacteria</taxon>
        <taxon>Pseudomonadati</taxon>
        <taxon>Nitrospirota</taxon>
        <taxon>Nitrospiria</taxon>
        <taxon>Nitrospirales</taxon>
        <taxon>Nitrospiraceae</taxon>
        <taxon>Nitrospira</taxon>
    </lineage>
</organism>
<dbReference type="GO" id="GO:0016787">
    <property type="term" value="F:hydrolase activity"/>
    <property type="evidence" value="ECO:0007669"/>
    <property type="project" value="UniProtKB-KW"/>
</dbReference>
<dbReference type="InterPro" id="IPR051600">
    <property type="entry name" value="Beta-PGM-like"/>
</dbReference>
<keyword evidence="6" id="KW-0413">Isomerase</keyword>
<dbReference type="Gene3D" id="1.10.150.240">
    <property type="entry name" value="Putative phosphatase, domain 2"/>
    <property type="match status" value="1"/>
</dbReference>
<comment type="similarity">
    <text evidence="2">Belongs to the HAD-like hydrolase superfamily. CbbY/CbbZ/Gph/YieH family.</text>
</comment>
<dbReference type="NCBIfam" id="TIGR01509">
    <property type="entry name" value="HAD-SF-IA-v3"/>
    <property type="match status" value="1"/>
</dbReference>
<keyword evidence="11" id="KW-0378">Hydrolase</keyword>
<proteinExistence type="inferred from homology"/>
<dbReference type="Proteomes" id="UP000675880">
    <property type="component" value="Unassembled WGS sequence"/>
</dbReference>
<dbReference type="SFLD" id="SFLDS00003">
    <property type="entry name" value="Haloacid_Dehalogenase"/>
    <property type="match status" value="1"/>
</dbReference>
<comment type="cofactor">
    <cofactor evidence="1">
        <name>Mg(2+)</name>
        <dbReference type="ChEBI" id="CHEBI:18420"/>
    </cofactor>
</comment>
<protein>
    <recommendedName>
        <fullName evidence="10">Beta-phosphoglucomutase</fullName>
        <ecNumber evidence="9">5.4.2.6</ecNumber>
    </recommendedName>
</protein>
<comment type="caution">
    <text evidence="11">The sequence shown here is derived from an EMBL/GenBank/DDBJ whole genome shotgun (WGS) entry which is preliminary data.</text>
</comment>
<dbReference type="NCBIfam" id="TIGR02009">
    <property type="entry name" value="PGMB-YQAB-SF"/>
    <property type="match status" value="1"/>
</dbReference>
<reference evidence="11 12" key="1">
    <citation type="submission" date="2021-02" db="EMBL/GenBank/DDBJ databases">
        <authorList>
            <person name="Han P."/>
        </authorList>
    </citation>
    <scope>NUCLEOTIDE SEQUENCE [LARGE SCALE GENOMIC DNA]</scope>
    <source>
        <strain evidence="11">Candidatus Nitrospira sp. ZN2</strain>
    </source>
</reference>
<evidence type="ECO:0000256" key="1">
    <source>
        <dbReference type="ARBA" id="ARBA00001946"/>
    </source>
</evidence>
<dbReference type="InterPro" id="IPR023214">
    <property type="entry name" value="HAD_sf"/>
</dbReference>
<dbReference type="InterPro" id="IPR010976">
    <property type="entry name" value="B-phosphoglucomutase_hydrolase"/>
</dbReference>
<dbReference type="Gene3D" id="3.40.50.1000">
    <property type="entry name" value="HAD superfamily/HAD-like"/>
    <property type="match status" value="1"/>
</dbReference>
<dbReference type="PANTHER" id="PTHR46193">
    <property type="entry name" value="6-PHOSPHOGLUCONATE PHOSPHATASE"/>
    <property type="match status" value="1"/>
</dbReference>
<keyword evidence="3" id="KW-0597">Phosphoprotein</keyword>
<dbReference type="RefSeq" id="WP_213040959.1">
    <property type="nucleotide sequence ID" value="NZ_CAJNBJ010000001.1"/>
</dbReference>
<dbReference type="InterPro" id="IPR036412">
    <property type="entry name" value="HAD-like_sf"/>
</dbReference>
<evidence type="ECO:0000313" key="12">
    <source>
        <dbReference type="Proteomes" id="UP000675880"/>
    </source>
</evidence>